<keyword evidence="3" id="KW-0050">Antiport</keyword>
<keyword evidence="6 9" id="KW-1133">Transmembrane helix</keyword>
<feature type="transmembrane region" description="Helical" evidence="9">
    <location>
        <begin position="30"/>
        <end position="52"/>
    </location>
</feature>
<dbReference type="InterPro" id="IPR006153">
    <property type="entry name" value="Cation/H_exchanger_TM"/>
</dbReference>
<comment type="subcellular location">
    <subcellularLocation>
        <location evidence="1">Cell membrane</location>
        <topology evidence="1">Multi-pass membrane protein</topology>
    </subcellularLocation>
</comment>
<dbReference type="GO" id="GO:0006813">
    <property type="term" value="P:potassium ion transport"/>
    <property type="evidence" value="ECO:0007669"/>
    <property type="project" value="InterPro"/>
</dbReference>
<evidence type="ECO:0000256" key="7">
    <source>
        <dbReference type="ARBA" id="ARBA00023065"/>
    </source>
</evidence>
<evidence type="ECO:0000259" key="10">
    <source>
        <dbReference type="PROSITE" id="PS51202"/>
    </source>
</evidence>
<dbReference type="GO" id="GO:0005886">
    <property type="term" value="C:plasma membrane"/>
    <property type="evidence" value="ECO:0007669"/>
    <property type="project" value="UniProtKB-SubCell"/>
</dbReference>
<evidence type="ECO:0000256" key="4">
    <source>
        <dbReference type="ARBA" id="ARBA00022475"/>
    </source>
</evidence>
<evidence type="ECO:0000256" key="9">
    <source>
        <dbReference type="SAM" id="Phobius"/>
    </source>
</evidence>
<evidence type="ECO:0000313" key="12">
    <source>
        <dbReference type="Proteomes" id="UP000295560"/>
    </source>
</evidence>
<evidence type="ECO:0000256" key="5">
    <source>
        <dbReference type="ARBA" id="ARBA00022692"/>
    </source>
</evidence>
<dbReference type="InterPro" id="IPR006037">
    <property type="entry name" value="RCK_C"/>
</dbReference>
<dbReference type="SUPFAM" id="SSF116726">
    <property type="entry name" value="TrkA C-terminal domain-like"/>
    <property type="match status" value="1"/>
</dbReference>
<dbReference type="PANTHER" id="PTHR32507">
    <property type="entry name" value="NA(+)/H(+) ANTIPORTER 1"/>
    <property type="match status" value="1"/>
</dbReference>
<keyword evidence="2" id="KW-0813">Transport</keyword>
<dbReference type="GO" id="GO:0008324">
    <property type="term" value="F:monoatomic cation transmembrane transporter activity"/>
    <property type="evidence" value="ECO:0007669"/>
    <property type="project" value="InterPro"/>
</dbReference>
<dbReference type="Pfam" id="PF00999">
    <property type="entry name" value="Na_H_Exchanger"/>
    <property type="match status" value="1"/>
</dbReference>
<dbReference type="Proteomes" id="UP000295560">
    <property type="component" value="Unassembled WGS sequence"/>
</dbReference>
<dbReference type="PANTHER" id="PTHR32507:SF7">
    <property type="entry name" value="K(+)_H(+) ANTIPORTER NHAP2"/>
    <property type="match status" value="1"/>
</dbReference>
<dbReference type="InterPro" id="IPR036721">
    <property type="entry name" value="RCK_C_sf"/>
</dbReference>
<dbReference type="GO" id="GO:1902600">
    <property type="term" value="P:proton transmembrane transport"/>
    <property type="evidence" value="ECO:0007669"/>
    <property type="project" value="InterPro"/>
</dbReference>
<dbReference type="GO" id="GO:0015297">
    <property type="term" value="F:antiporter activity"/>
    <property type="evidence" value="ECO:0007669"/>
    <property type="project" value="UniProtKB-KW"/>
</dbReference>
<evidence type="ECO:0000256" key="1">
    <source>
        <dbReference type="ARBA" id="ARBA00004651"/>
    </source>
</evidence>
<feature type="transmembrane region" description="Helical" evidence="9">
    <location>
        <begin position="213"/>
        <end position="229"/>
    </location>
</feature>
<dbReference type="PROSITE" id="PS51202">
    <property type="entry name" value="RCK_C"/>
    <property type="match status" value="1"/>
</dbReference>
<dbReference type="Gene3D" id="3.30.70.1450">
    <property type="entry name" value="Regulator of K+ conductance, C-terminal domain"/>
    <property type="match status" value="1"/>
</dbReference>
<evidence type="ECO:0000256" key="8">
    <source>
        <dbReference type="ARBA" id="ARBA00023136"/>
    </source>
</evidence>
<organism evidence="11 12">
    <name type="scientific">Pseudonocardia endophytica</name>
    <dbReference type="NCBI Taxonomy" id="401976"/>
    <lineage>
        <taxon>Bacteria</taxon>
        <taxon>Bacillati</taxon>
        <taxon>Actinomycetota</taxon>
        <taxon>Actinomycetes</taxon>
        <taxon>Pseudonocardiales</taxon>
        <taxon>Pseudonocardiaceae</taxon>
        <taxon>Pseudonocardia</taxon>
    </lineage>
</organism>
<keyword evidence="4" id="KW-1003">Cell membrane</keyword>
<protein>
    <submittedName>
        <fullName evidence="11">Potassium/proton antiporter (CPA1 family)</fullName>
    </submittedName>
</protein>
<reference evidence="11 12" key="1">
    <citation type="submission" date="2019-03" db="EMBL/GenBank/DDBJ databases">
        <title>Sequencing the genomes of 1000 actinobacteria strains.</title>
        <authorList>
            <person name="Klenk H.-P."/>
        </authorList>
    </citation>
    <scope>NUCLEOTIDE SEQUENCE [LARGE SCALE GENOMIC DNA]</scope>
    <source>
        <strain evidence="11 12">DSM 44969</strain>
    </source>
</reference>
<feature type="transmembrane region" description="Helical" evidence="9">
    <location>
        <begin position="265"/>
        <end position="284"/>
    </location>
</feature>
<feature type="transmembrane region" description="Helical" evidence="9">
    <location>
        <begin position="326"/>
        <end position="346"/>
    </location>
</feature>
<keyword evidence="5 9" id="KW-0812">Transmembrane</keyword>
<feature type="domain" description="RCK C-terminal" evidence="10">
    <location>
        <begin position="394"/>
        <end position="475"/>
    </location>
</feature>
<feature type="transmembrane region" description="Helical" evidence="9">
    <location>
        <begin position="290"/>
        <end position="314"/>
    </location>
</feature>
<dbReference type="InterPro" id="IPR038770">
    <property type="entry name" value="Na+/solute_symporter_sf"/>
</dbReference>
<dbReference type="OrthoDB" id="9810759at2"/>
<keyword evidence="7" id="KW-0406">Ion transport</keyword>
<sequence length="493" mass="51780">MSLELILGIVAAVVLLGVLAVRVSVRVGLPSLVLYLGIGVLLGESVAGVHFSDARLTETLGLAALVLILIEGGLTTRWSAVRPALGVGVLLSTVSVLVSIGVAGSALHFLLDLQWREAFLWGAVLSSTDAAAVFSVLRGVAVPKRLAGTLELESGMNDAPVVLAVVVLASPDPLTWTTPALVGYELVAGAVIGAALGFGGAWALRRSALPSTGLYPLATIAVCVLAYAGGQLAHASGLLATYVCALMLGNSDLPHRGGVLSFAEGTGWLAQIGLFVLLGLYVSPPRLLDAVVPALVSAAVLLLAARPLSVIAAATPFRWPWREQAFLSWAGLRGAVPIVLALIALVEGGPEYQPLVDVVFVLVVVLTLLQGTTLPWVAKVLKVASPTETREVEVDAAPLEEVHAELLQIKVPDGSKLHGIYLRQLRLPTGATVSLVVREERAFTPDGETRLRHGDQFLVVTTRGVREQAERRIRAVDRGGALVRWREGGDKED</sequence>
<dbReference type="NCBIfam" id="NF003715">
    <property type="entry name" value="PRK05326.1-2"/>
    <property type="match status" value="1"/>
</dbReference>
<gene>
    <name evidence="11" type="ORF">EV378_0817</name>
</gene>
<name>A0A4R1HW95_PSEEN</name>
<feature type="transmembrane region" description="Helical" evidence="9">
    <location>
        <begin position="118"/>
        <end position="137"/>
    </location>
</feature>
<proteinExistence type="predicted"/>
<dbReference type="NCBIfam" id="NF003716">
    <property type="entry name" value="PRK05326.1-3"/>
    <property type="match status" value="1"/>
</dbReference>
<dbReference type="Gene3D" id="1.20.1530.20">
    <property type="match status" value="1"/>
</dbReference>
<keyword evidence="8 9" id="KW-0472">Membrane</keyword>
<evidence type="ECO:0000256" key="6">
    <source>
        <dbReference type="ARBA" id="ARBA00022989"/>
    </source>
</evidence>
<feature type="transmembrane region" description="Helical" evidence="9">
    <location>
        <begin position="358"/>
        <end position="378"/>
    </location>
</feature>
<comment type="caution">
    <text evidence="11">The sequence shown here is derived from an EMBL/GenBank/DDBJ whole genome shotgun (WGS) entry which is preliminary data.</text>
</comment>
<keyword evidence="12" id="KW-1185">Reference proteome</keyword>
<feature type="transmembrane region" description="Helical" evidence="9">
    <location>
        <begin position="59"/>
        <end position="78"/>
    </location>
</feature>
<dbReference type="AlphaFoldDB" id="A0A4R1HW95"/>
<feature type="transmembrane region" description="Helical" evidence="9">
    <location>
        <begin position="84"/>
        <end position="111"/>
    </location>
</feature>
<evidence type="ECO:0000256" key="2">
    <source>
        <dbReference type="ARBA" id="ARBA00022448"/>
    </source>
</evidence>
<dbReference type="EMBL" id="SMFZ01000001">
    <property type="protein sequence ID" value="TCK25020.1"/>
    <property type="molecule type" value="Genomic_DNA"/>
</dbReference>
<evidence type="ECO:0000313" key="11">
    <source>
        <dbReference type="EMBL" id="TCK25020.1"/>
    </source>
</evidence>
<evidence type="ECO:0000256" key="3">
    <source>
        <dbReference type="ARBA" id="ARBA00022449"/>
    </source>
</evidence>
<feature type="transmembrane region" description="Helical" evidence="9">
    <location>
        <begin position="181"/>
        <end position="204"/>
    </location>
</feature>
<accession>A0A4R1HW95</accession>
<dbReference type="Pfam" id="PF02080">
    <property type="entry name" value="TrkA_C"/>
    <property type="match status" value="1"/>
</dbReference>
<dbReference type="RefSeq" id="WP_132421381.1">
    <property type="nucleotide sequence ID" value="NZ_SMFZ01000001.1"/>
</dbReference>